<dbReference type="AlphaFoldDB" id="A0A8J4CUX9"/>
<evidence type="ECO:0000313" key="1">
    <source>
        <dbReference type="EMBL" id="GIL87311.1"/>
    </source>
</evidence>
<dbReference type="Gene3D" id="3.40.140.20">
    <property type="match status" value="1"/>
</dbReference>
<sequence>MDDTRVMGTKGNSALVYTRKVRRRDEAAKRLMITRRRKEEDFAVRQRIKPRSPQDNETKMFYEIVIAAGYTPEGLEVLKGKSKNLRILEAKPPRPVFLSTKWRAAGFGRERTP</sequence>
<proteinExistence type="predicted"/>
<accession>A0A8J4CUX9</accession>
<name>A0A8J4CUX9_9CHLO</name>
<dbReference type="Proteomes" id="UP000722791">
    <property type="component" value="Unassembled WGS sequence"/>
</dbReference>
<evidence type="ECO:0000313" key="2">
    <source>
        <dbReference type="EMBL" id="GIL95796.1"/>
    </source>
</evidence>
<dbReference type="InterPro" id="IPR002695">
    <property type="entry name" value="PurH-like"/>
</dbReference>
<dbReference type="GO" id="GO:0003937">
    <property type="term" value="F:IMP cyclohydrolase activity"/>
    <property type="evidence" value="ECO:0007669"/>
    <property type="project" value="InterPro"/>
</dbReference>
<gene>
    <name evidence="1" type="ORF">Vretifemale_15372</name>
    <name evidence="2" type="ORF">Vretimale_1738</name>
</gene>
<dbReference type="OrthoDB" id="6017153at2759"/>
<dbReference type="GO" id="GO:0004643">
    <property type="term" value="F:phosphoribosylaminoimidazolecarboxamide formyltransferase activity"/>
    <property type="evidence" value="ECO:0007669"/>
    <property type="project" value="InterPro"/>
</dbReference>
<keyword evidence="3" id="KW-1185">Reference proteome</keyword>
<reference evidence="1" key="1">
    <citation type="journal article" date="2021" name="Proc. Natl. Acad. Sci. U.S.A.">
        <title>Three genomes in the algal genus Volvox reveal the fate of a haploid sex-determining region after a transition to homothallism.</title>
        <authorList>
            <person name="Yamamoto K."/>
            <person name="Hamaji T."/>
            <person name="Kawai-Toyooka H."/>
            <person name="Matsuzaki R."/>
            <person name="Takahashi F."/>
            <person name="Nishimura Y."/>
            <person name="Kawachi M."/>
            <person name="Noguchi H."/>
            <person name="Minakuchi Y."/>
            <person name="Umen J.G."/>
            <person name="Toyoda A."/>
            <person name="Nozaki H."/>
        </authorList>
    </citation>
    <scope>NUCLEOTIDE SEQUENCE</scope>
    <source>
        <strain evidence="2">NIES-3785</strain>
        <strain evidence="1">NIES-3786</strain>
    </source>
</reference>
<protein>
    <submittedName>
        <fullName evidence="1">Uncharacterized protein</fullName>
    </submittedName>
</protein>
<evidence type="ECO:0000313" key="3">
    <source>
        <dbReference type="Proteomes" id="UP000747110"/>
    </source>
</evidence>
<organism evidence="1 3">
    <name type="scientific">Volvox reticuliferus</name>
    <dbReference type="NCBI Taxonomy" id="1737510"/>
    <lineage>
        <taxon>Eukaryota</taxon>
        <taxon>Viridiplantae</taxon>
        <taxon>Chlorophyta</taxon>
        <taxon>core chlorophytes</taxon>
        <taxon>Chlorophyceae</taxon>
        <taxon>CS clade</taxon>
        <taxon>Chlamydomonadales</taxon>
        <taxon>Volvocaceae</taxon>
        <taxon>Volvox</taxon>
    </lineage>
</organism>
<dbReference type="Pfam" id="PF01808">
    <property type="entry name" value="AICARFT_IMPCHas"/>
    <property type="match status" value="1"/>
</dbReference>
<dbReference type="EMBL" id="BNCP01000039">
    <property type="protein sequence ID" value="GIL87311.1"/>
    <property type="molecule type" value="Genomic_DNA"/>
</dbReference>
<comment type="caution">
    <text evidence="1">The sequence shown here is derived from an EMBL/GenBank/DDBJ whole genome shotgun (WGS) entry which is preliminary data.</text>
</comment>
<dbReference type="GO" id="GO:0006164">
    <property type="term" value="P:purine nucleotide biosynthetic process"/>
    <property type="evidence" value="ECO:0007669"/>
    <property type="project" value="InterPro"/>
</dbReference>
<dbReference type="InterPro" id="IPR024051">
    <property type="entry name" value="AICAR_Tfase_dup_dom_sf"/>
</dbReference>
<dbReference type="Proteomes" id="UP000747110">
    <property type="component" value="Unassembled WGS sequence"/>
</dbReference>
<dbReference type="EMBL" id="BNCQ01000002">
    <property type="protein sequence ID" value="GIL95796.1"/>
    <property type="molecule type" value="Genomic_DNA"/>
</dbReference>